<feature type="domain" description="HPr kinase/phosphorylase C-terminal" evidence="1">
    <location>
        <begin position="10"/>
        <end position="80"/>
    </location>
</feature>
<proteinExistence type="predicted"/>
<dbReference type="CDD" id="cd01918">
    <property type="entry name" value="HprK_C"/>
    <property type="match status" value="1"/>
</dbReference>
<dbReference type="InterPro" id="IPR011104">
    <property type="entry name" value="Hpr_kin/Pase_C"/>
</dbReference>
<keyword evidence="2" id="KW-0808">Transferase</keyword>
<accession>A0ABV6CQN0</accession>
<sequence>MSVGAPMARQSTCVAVGGRGVLIEGAPGTGKSTLALALIDRGAVLVGDDSLLLSSKEGTLFASPHPRTLGILEVRNLGLLPFPCLERAPVALVLMLDPAAPRFVEAAERVEIAGVALPFLRLCPHGEALALKAELALRHYAIPD</sequence>
<evidence type="ECO:0000313" key="3">
    <source>
        <dbReference type="Proteomes" id="UP001589798"/>
    </source>
</evidence>
<keyword evidence="3" id="KW-1185">Reference proteome</keyword>
<organism evidence="2 3">
    <name type="scientific">Novosphingobium soli</name>
    <dbReference type="NCBI Taxonomy" id="574956"/>
    <lineage>
        <taxon>Bacteria</taxon>
        <taxon>Pseudomonadati</taxon>
        <taxon>Pseudomonadota</taxon>
        <taxon>Alphaproteobacteria</taxon>
        <taxon>Sphingomonadales</taxon>
        <taxon>Sphingomonadaceae</taxon>
        <taxon>Novosphingobium</taxon>
    </lineage>
</organism>
<protein>
    <submittedName>
        <fullName evidence="2">HPr kinase/phosphorylase</fullName>
    </submittedName>
</protein>
<dbReference type="Gene3D" id="3.40.50.300">
    <property type="entry name" value="P-loop containing nucleotide triphosphate hydrolases"/>
    <property type="match status" value="1"/>
</dbReference>
<evidence type="ECO:0000313" key="2">
    <source>
        <dbReference type="EMBL" id="MFC0203041.1"/>
    </source>
</evidence>
<comment type="caution">
    <text evidence="2">The sequence shown here is derived from an EMBL/GenBank/DDBJ whole genome shotgun (WGS) entry which is preliminary data.</text>
</comment>
<dbReference type="SUPFAM" id="SSF53795">
    <property type="entry name" value="PEP carboxykinase-like"/>
    <property type="match status" value="1"/>
</dbReference>
<dbReference type="EMBL" id="JBHLWK010000006">
    <property type="protein sequence ID" value="MFC0203041.1"/>
    <property type="molecule type" value="Genomic_DNA"/>
</dbReference>
<dbReference type="Pfam" id="PF07475">
    <property type="entry name" value="Hpr_kinase_C"/>
    <property type="match status" value="1"/>
</dbReference>
<name>A0ABV6CQN0_9SPHN</name>
<evidence type="ECO:0000259" key="1">
    <source>
        <dbReference type="Pfam" id="PF07475"/>
    </source>
</evidence>
<dbReference type="InterPro" id="IPR027417">
    <property type="entry name" value="P-loop_NTPase"/>
</dbReference>
<dbReference type="GO" id="GO:0016301">
    <property type="term" value="F:kinase activity"/>
    <property type="evidence" value="ECO:0007669"/>
    <property type="project" value="UniProtKB-KW"/>
</dbReference>
<keyword evidence="2" id="KW-0418">Kinase</keyword>
<gene>
    <name evidence="2" type="ORF">ACFFJC_02020</name>
</gene>
<dbReference type="Proteomes" id="UP001589798">
    <property type="component" value="Unassembled WGS sequence"/>
</dbReference>
<reference evidence="2 3" key="1">
    <citation type="submission" date="2024-09" db="EMBL/GenBank/DDBJ databases">
        <authorList>
            <person name="Sun Q."/>
            <person name="Mori K."/>
        </authorList>
    </citation>
    <scope>NUCLEOTIDE SEQUENCE [LARGE SCALE GENOMIC DNA]</scope>
    <source>
        <strain evidence="2 3">CCM 7706</strain>
    </source>
</reference>
<dbReference type="RefSeq" id="WP_379485911.1">
    <property type="nucleotide sequence ID" value="NZ_JBHLWK010000006.1"/>
</dbReference>